<dbReference type="PRINTS" id="PR00413">
    <property type="entry name" value="HADHALOGNASE"/>
</dbReference>
<dbReference type="SFLD" id="SFLDS00003">
    <property type="entry name" value="Haloacid_Dehalogenase"/>
    <property type="match status" value="1"/>
</dbReference>
<dbReference type="NCBIfam" id="TIGR01549">
    <property type="entry name" value="HAD-SF-IA-v1"/>
    <property type="match status" value="1"/>
</dbReference>
<evidence type="ECO:0000256" key="2">
    <source>
        <dbReference type="ARBA" id="ARBA00022723"/>
    </source>
</evidence>
<dbReference type="SUPFAM" id="SSF56784">
    <property type="entry name" value="HAD-like"/>
    <property type="match status" value="1"/>
</dbReference>
<dbReference type="AlphaFoldDB" id="A0A9D2NVE1"/>
<dbReference type="SFLD" id="SFLDG01129">
    <property type="entry name" value="C1.5:_HAD__Beta-PGM__Phosphata"/>
    <property type="match status" value="1"/>
</dbReference>
<keyword evidence="3 5" id="KW-0378">Hydrolase</keyword>
<dbReference type="InterPro" id="IPR006439">
    <property type="entry name" value="HAD-SF_hydro_IA"/>
</dbReference>
<protein>
    <submittedName>
        <fullName evidence="5">HAD family hydrolase</fullName>
    </submittedName>
</protein>
<dbReference type="Gene3D" id="3.40.50.1000">
    <property type="entry name" value="HAD superfamily/HAD-like"/>
    <property type="match status" value="1"/>
</dbReference>
<accession>A0A9D2NVE1</accession>
<keyword evidence="4" id="KW-0460">Magnesium</keyword>
<evidence type="ECO:0000256" key="3">
    <source>
        <dbReference type="ARBA" id="ARBA00022801"/>
    </source>
</evidence>
<comment type="caution">
    <text evidence="5">The sequence shown here is derived from an EMBL/GenBank/DDBJ whole genome shotgun (WGS) entry which is preliminary data.</text>
</comment>
<evidence type="ECO:0000313" key="5">
    <source>
        <dbReference type="EMBL" id="HJC38617.1"/>
    </source>
</evidence>
<comment type="cofactor">
    <cofactor evidence="1">
        <name>Mg(2+)</name>
        <dbReference type="ChEBI" id="CHEBI:18420"/>
    </cofactor>
</comment>
<organism evidence="5 6">
    <name type="scientific">Candidatus Mediterraneibacter faecigallinarum</name>
    <dbReference type="NCBI Taxonomy" id="2838669"/>
    <lineage>
        <taxon>Bacteria</taxon>
        <taxon>Bacillati</taxon>
        <taxon>Bacillota</taxon>
        <taxon>Clostridia</taxon>
        <taxon>Lachnospirales</taxon>
        <taxon>Lachnospiraceae</taxon>
        <taxon>Mediterraneibacter</taxon>
    </lineage>
</organism>
<dbReference type="Gene3D" id="1.10.150.240">
    <property type="entry name" value="Putative phosphatase, domain 2"/>
    <property type="match status" value="1"/>
</dbReference>
<evidence type="ECO:0000313" key="6">
    <source>
        <dbReference type="Proteomes" id="UP000823894"/>
    </source>
</evidence>
<sequence>MYDTCIFDLYGTLVDIRTDEEKAELWERLSLFYAYYGAKYTPDELKRSYRRLTEKLTAGHRALRRDSHEAFPEIRIEEVFQALFAEKGITADEPLVRHAGQFFRILSTEFVRLYEGTEEMLAAVKKSGRKIYLLSNAQRIFTEYEMNALGITPYFDGIFISSDEGCKKPDLEFFQKLIDTYGIAPERAVMVGNDGICDIEGAKRAGLSTLYVHSDISPEEDAPEADFVLEQMDMERIAEILLA</sequence>
<proteinExistence type="predicted"/>
<dbReference type="Proteomes" id="UP000823894">
    <property type="component" value="Unassembled WGS sequence"/>
</dbReference>
<dbReference type="InterPro" id="IPR051400">
    <property type="entry name" value="HAD-like_hydrolase"/>
</dbReference>
<dbReference type="GO" id="GO:0046872">
    <property type="term" value="F:metal ion binding"/>
    <property type="evidence" value="ECO:0007669"/>
    <property type="project" value="UniProtKB-KW"/>
</dbReference>
<reference evidence="5" key="1">
    <citation type="journal article" date="2021" name="PeerJ">
        <title>Extensive microbial diversity within the chicken gut microbiome revealed by metagenomics and culture.</title>
        <authorList>
            <person name="Gilroy R."/>
            <person name="Ravi A."/>
            <person name="Getino M."/>
            <person name="Pursley I."/>
            <person name="Horton D.L."/>
            <person name="Alikhan N.F."/>
            <person name="Baker D."/>
            <person name="Gharbi K."/>
            <person name="Hall N."/>
            <person name="Watson M."/>
            <person name="Adriaenssens E.M."/>
            <person name="Foster-Nyarko E."/>
            <person name="Jarju S."/>
            <person name="Secka A."/>
            <person name="Antonio M."/>
            <person name="Oren A."/>
            <person name="Chaudhuri R.R."/>
            <person name="La Ragione R."/>
            <person name="Hildebrand F."/>
            <person name="Pallen M.J."/>
        </authorList>
    </citation>
    <scope>NUCLEOTIDE SEQUENCE</scope>
    <source>
        <strain evidence="5">ChiGjej1B1-1692</strain>
    </source>
</reference>
<dbReference type="NCBIfam" id="TIGR01509">
    <property type="entry name" value="HAD-SF-IA-v3"/>
    <property type="match status" value="1"/>
</dbReference>
<dbReference type="EMBL" id="DWWK01000089">
    <property type="protein sequence ID" value="HJC38617.1"/>
    <property type="molecule type" value="Genomic_DNA"/>
</dbReference>
<dbReference type="PANTHER" id="PTHR46470:SF2">
    <property type="entry name" value="GLYCERALDEHYDE 3-PHOSPHATE PHOSPHATASE"/>
    <property type="match status" value="1"/>
</dbReference>
<gene>
    <name evidence="5" type="ORF">H9757_06105</name>
</gene>
<dbReference type="InterPro" id="IPR036412">
    <property type="entry name" value="HAD-like_sf"/>
</dbReference>
<dbReference type="InterPro" id="IPR023214">
    <property type="entry name" value="HAD_sf"/>
</dbReference>
<dbReference type="GO" id="GO:0016791">
    <property type="term" value="F:phosphatase activity"/>
    <property type="evidence" value="ECO:0007669"/>
    <property type="project" value="TreeGrafter"/>
</dbReference>
<evidence type="ECO:0000256" key="1">
    <source>
        <dbReference type="ARBA" id="ARBA00001946"/>
    </source>
</evidence>
<keyword evidence="2" id="KW-0479">Metal-binding</keyword>
<dbReference type="Pfam" id="PF00702">
    <property type="entry name" value="Hydrolase"/>
    <property type="match status" value="1"/>
</dbReference>
<dbReference type="GO" id="GO:0044281">
    <property type="term" value="P:small molecule metabolic process"/>
    <property type="evidence" value="ECO:0007669"/>
    <property type="project" value="UniProtKB-ARBA"/>
</dbReference>
<reference evidence="5" key="2">
    <citation type="submission" date="2021-04" db="EMBL/GenBank/DDBJ databases">
        <authorList>
            <person name="Gilroy R."/>
        </authorList>
    </citation>
    <scope>NUCLEOTIDE SEQUENCE</scope>
    <source>
        <strain evidence="5">ChiGjej1B1-1692</strain>
    </source>
</reference>
<name>A0A9D2NVE1_9FIRM</name>
<dbReference type="PANTHER" id="PTHR46470">
    <property type="entry name" value="N-ACYLNEURAMINATE-9-PHOSPHATASE"/>
    <property type="match status" value="1"/>
</dbReference>
<evidence type="ECO:0000256" key="4">
    <source>
        <dbReference type="ARBA" id="ARBA00022842"/>
    </source>
</evidence>
<dbReference type="InterPro" id="IPR023198">
    <property type="entry name" value="PGP-like_dom2"/>
</dbReference>